<dbReference type="InterPro" id="IPR025204">
    <property type="entry name" value="CENP-L"/>
</dbReference>
<comment type="subcellular location">
    <subcellularLocation>
        <location evidence="2">Chromosome</location>
        <location evidence="2">Centromere</location>
    </subcellularLocation>
    <subcellularLocation>
        <location evidence="1">Nucleus</location>
    </subcellularLocation>
</comment>
<dbReference type="AlphaFoldDB" id="C1C4S8"/>
<evidence type="ECO:0000256" key="3">
    <source>
        <dbReference type="ARBA" id="ARBA00011060"/>
    </source>
</evidence>
<evidence type="ECO:0000256" key="5">
    <source>
        <dbReference type="ARBA" id="ARBA00022454"/>
    </source>
</evidence>
<evidence type="ECO:0000256" key="6">
    <source>
        <dbReference type="ARBA" id="ARBA00023242"/>
    </source>
</evidence>
<dbReference type="EMBL" id="BT081857">
    <property type="protein sequence ID" value="ACO51988.1"/>
    <property type="molecule type" value="mRNA"/>
</dbReference>
<evidence type="ECO:0000256" key="8">
    <source>
        <dbReference type="SAM" id="MobiDB-lite"/>
    </source>
</evidence>
<evidence type="ECO:0000256" key="1">
    <source>
        <dbReference type="ARBA" id="ARBA00004123"/>
    </source>
</evidence>
<sequence>MQTPADGVSTPKSKSVSRSSAPYQTSRYPLGCLTSARRRLSYRLPSKRRVPPSTPFQETLDQQKGALLLQKQWTLYSVTPMHNFSYNKLKEYSKHLSATIAAEKQKGVAVDPGTDFNLKASFSCLPGLRGKEKDPTAILVQITGKSQTQHSKAGTEERIVWTGWFCGTYAEEDILEVIPETFTCLPLFLINGSETFTTIVGTWFQQAFDCCFGKLVIRSHDLRWLAAMCAGYEVHGHVPTTELVFSVPVEPHMDISFAIHPEDFKTLWNDIQKSKDEVTVEEVEHLFQCLYSHFFRHFKIHLSATQLVKVTVAVVSAHCDGKVKFFSKDHLVRVLGFFTEIAINNIQY</sequence>
<evidence type="ECO:0000256" key="4">
    <source>
        <dbReference type="ARBA" id="ARBA00016380"/>
    </source>
</evidence>
<keyword evidence="6" id="KW-0539">Nucleus</keyword>
<dbReference type="PANTHER" id="PTHR31740">
    <property type="entry name" value="CENTROMERE PROTEIN L"/>
    <property type="match status" value="1"/>
</dbReference>
<dbReference type="PANTHER" id="PTHR31740:SF2">
    <property type="entry name" value="CENTROMERE PROTEIN L"/>
    <property type="match status" value="1"/>
</dbReference>
<organism evidence="9">
    <name type="scientific">Aquarana catesbeiana</name>
    <name type="common">American bullfrog</name>
    <name type="synonym">Rana catesbeiana</name>
    <dbReference type="NCBI Taxonomy" id="8400"/>
    <lineage>
        <taxon>Eukaryota</taxon>
        <taxon>Metazoa</taxon>
        <taxon>Chordata</taxon>
        <taxon>Craniata</taxon>
        <taxon>Vertebrata</taxon>
        <taxon>Euteleostomi</taxon>
        <taxon>Amphibia</taxon>
        <taxon>Batrachia</taxon>
        <taxon>Anura</taxon>
        <taxon>Neobatrachia</taxon>
        <taxon>Ranoidea</taxon>
        <taxon>Ranidae</taxon>
        <taxon>Aquarana</taxon>
    </lineage>
</organism>
<dbReference type="Pfam" id="PF13092">
    <property type="entry name" value="CENP-L"/>
    <property type="match status" value="1"/>
</dbReference>
<dbReference type="GO" id="GO:0005634">
    <property type="term" value="C:nucleus"/>
    <property type="evidence" value="ECO:0007669"/>
    <property type="project" value="UniProtKB-SubCell"/>
</dbReference>
<keyword evidence="7" id="KW-0137">Centromere</keyword>
<reference evidence="9" key="1">
    <citation type="submission" date="2009-04" db="EMBL/GenBank/DDBJ databases">
        <title>Rana catesbeiana ESTs and full-length cDNAs.</title>
        <authorList>
            <person name="Helbing C.C."/>
            <person name="Veldhoen N."/>
            <person name="Leong J."/>
            <person name="Koop B.F."/>
        </authorList>
    </citation>
    <scope>NUCLEOTIDE SEQUENCE</scope>
    <source>
        <tissue evidence="9">Mixed tissue</tissue>
    </source>
</reference>
<proteinExistence type="evidence at transcript level"/>
<keyword evidence="5" id="KW-0158">Chromosome</keyword>
<protein>
    <recommendedName>
        <fullName evidence="4">Centromere protein L</fullName>
    </recommendedName>
</protein>
<dbReference type="GO" id="GO:0000775">
    <property type="term" value="C:chromosome, centromeric region"/>
    <property type="evidence" value="ECO:0007669"/>
    <property type="project" value="UniProtKB-SubCell"/>
</dbReference>
<evidence type="ECO:0000313" key="9">
    <source>
        <dbReference type="EMBL" id="ACO51988.1"/>
    </source>
</evidence>
<comment type="similarity">
    <text evidence="3">Belongs to the CENP-L/IML3 family.</text>
</comment>
<feature type="region of interest" description="Disordered" evidence="8">
    <location>
        <begin position="1"/>
        <end position="29"/>
    </location>
</feature>
<feature type="compositionally biased region" description="Low complexity" evidence="8">
    <location>
        <begin position="8"/>
        <end position="20"/>
    </location>
</feature>
<evidence type="ECO:0000256" key="2">
    <source>
        <dbReference type="ARBA" id="ARBA00004584"/>
    </source>
</evidence>
<name>C1C4S8_AQUCT</name>
<evidence type="ECO:0000256" key="7">
    <source>
        <dbReference type="ARBA" id="ARBA00023328"/>
    </source>
</evidence>
<accession>C1C4S8</accession>
<gene>
    <name evidence="9" type="primary">CENPL</name>
</gene>